<protein>
    <submittedName>
        <fullName evidence="3">Transporter substrate-binding domain-containing protein</fullName>
    </submittedName>
</protein>
<dbReference type="RefSeq" id="WP_323575782.1">
    <property type="nucleotide sequence ID" value="NZ_JAYGJQ010000001.1"/>
</dbReference>
<dbReference type="EMBL" id="JAYGJQ010000001">
    <property type="protein sequence ID" value="MEA9356105.1"/>
    <property type="molecule type" value="Genomic_DNA"/>
</dbReference>
<dbReference type="PANTHER" id="PTHR35936">
    <property type="entry name" value="MEMBRANE-BOUND LYTIC MUREIN TRANSGLYCOSYLASE F"/>
    <property type="match status" value="1"/>
</dbReference>
<keyword evidence="4" id="KW-1185">Reference proteome</keyword>
<accession>A0ABU5VVP9</accession>
<proteinExistence type="predicted"/>
<dbReference type="InterPro" id="IPR001638">
    <property type="entry name" value="Solute-binding_3/MltF_N"/>
</dbReference>
<comment type="caution">
    <text evidence="3">The sequence shown here is derived from an EMBL/GenBank/DDBJ whole genome shotgun (WGS) entry which is preliminary data.</text>
</comment>
<dbReference type="SUPFAM" id="SSF53850">
    <property type="entry name" value="Periplasmic binding protein-like II"/>
    <property type="match status" value="1"/>
</dbReference>
<dbReference type="PANTHER" id="PTHR35936:SF19">
    <property type="entry name" value="AMINO-ACID-BINDING PROTEIN YXEM-RELATED"/>
    <property type="match status" value="1"/>
</dbReference>
<dbReference type="Pfam" id="PF00497">
    <property type="entry name" value="SBP_bac_3"/>
    <property type="match status" value="1"/>
</dbReference>
<evidence type="ECO:0000259" key="2">
    <source>
        <dbReference type="SMART" id="SM00062"/>
    </source>
</evidence>
<evidence type="ECO:0000313" key="4">
    <source>
        <dbReference type="Proteomes" id="UP001302274"/>
    </source>
</evidence>
<organism evidence="3 4">
    <name type="scientific">Bacteriovorax antarcticus</name>
    <dbReference type="NCBI Taxonomy" id="3088717"/>
    <lineage>
        <taxon>Bacteria</taxon>
        <taxon>Pseudomonadati</taxon>
        <taxon>Bdellovibrionota</taxon>
        <taxon>Bacteriovoracia</taxon>
        <taxon>Bacteriovoracales</taxon>
        <taxon>Bacteriovoracaceae</taxon>
        <taxon>Bacteriovorax</taxon>
    </lineage>
</organism>
<gene>
    <name evidence="3" type="ORF">SHI21_07830</name>
</gene>
<sequence>MILSLLAFSFTSVAGTDLKKMGLPNNRVITITGHPDYPPVIWTNKETKKFQGIAIEMMQMIFNEIDVKVVFINVDNWARAQEEVKSGRIDILLPPYKTEERLPFYNYATEPFIQDETVVFVRKGKEFKFENFQDLLKFPGTAIINDSFGSDFDKFELIHKNITRLSTTEQCFRFVDKNRARYIIAGLNSGLATLVQLHWEDRFVVLPKRVITTGMYAPISLKSKWNIPEVNNYLKEKFAEYNRKGIIKKLEKKYLALLKKENKESKILLNKSTKTSNGPT</sequence>
<feature type="domain" description="Solute-binding protein family 3/N-terminal" evidence="2">
    <location>
        <begin position="28"/>
        <end position="258"/>
    </location>
</feature>
<name>A0ABU5VVP9_9BACT</name>
<dbReference type="Gene3D" id="3.40.190.10">
    <property type="entry name" value="Periplasmic binding protein-like II"/>
    <property type="match status" value="2"/>
</dbReference>
<dbReference type="Proteomes" id="UP001302274">
    <property type="component" value="Unassembled WGS sequence"/>
</dbReference>
<dbReference type="SMART" id="SM00062">
    <property type="entry name" value="PBPb"/>
    <property type="match status" value="1"/>
</dbReference>
<evidence type="ECO:0000313" key="3">
    <source>
        <dbReference type="EMBL" id="MEA9356105.1"/>
    </source>
</evidence>
<evidence type="ECO:0000256" key="1">
    <source>
        <dbReference type="ARBA" id="ARBA00022729"/>
    </source>
</evidence>
<keyword evidence="1" id="KW-0732">Signal</keyword>
<reference evidence="3 4" key="1">
    <citation type="submission" date="2023-11" db="EMBL/GenBank/DDBJ databases">
        <title>A Novel Polar Bacteriovorax (B. antarcticus) Isolated from the Biocrust in Antarctica.</title>
        <authorList>
            <person name="Mun W."/>
            <person name="Choi S.Y."/>
            <person name="Mitchell R.J."/>
        </authorList>
    </citation>
    <scope>NUCLEOTIDE SEQUENCE [LARGE SCALE GENOMIC DNA]</scope>
    <source>
        <strain evidence="3 4">PP10</strain>
    </source>
</reference>